<name>A0A4P7PUW6_9FLAO</name>
<evidence type="ECO:0000313" key="3">
    <source>
        <dbReference type="EMBL" id="QBZ98475.1"/>
    </source>
</evidence>
<dbReference type="AlphaFoldDB" id="A0A4P7PUW6"/>
<feature type="signal peptide" evidence="1">
    <location>
        <begin position="1"/>
        <end position="25"/>
    </location>
</feature>
<dbReference type="InterPro" id="IPR011051">
    <property type="entry name" value="RmlC_Cupin_sf"/>
</dbReference>
<dbReference type="RefSeq" id="WP_136152376.1">
    <property type="nucleotide sequence ID" value="NZ_CP038810.1"/>
</dbReference>
<dbReference type="KEGG" id="fsn:GS03_01983"/>
<gene>
    <name evidence="3" type="ORF">GS03_01983</name>
</gene>
<organism evidence="3 4">
    <name type="scientific">Flavobacterium sangjuense</name>
    <dbReference type="NCBI Taxonomy" id="2518177"/>
    <lineage>
        <taxon>Bacteria</taxon>
        <taxon>Pseudomonadati</taxon>
        <taxon>Bacteroidota</taxon>
        <taxon>Flavobacteriia</taxon>
        <taxon>Flavobacteriales</taxon>
        <taxon>Flavobacteriaceae</taxon>
        <taxon>Flavobacterium</taxon>
    </lineage>
</organism>
<dbReference type="InterPro" id="IPR014710">
    <property type="entry name" value="RmlC-like_jellyroll"/>
</dbReference>
<sequence length="123" mass="13444">MKTLIKNPANFIIMVIILLSASAYAQDPVPLAPKNYTKVLLDNEFVRVLQFEMAPGDVIPWHSHPNHVAYVVAAGKIEITDKGQAPVTMDVKVGEALFLPAVTHSGKNVGKTTIKLIITEIKK</sequence>
<dbReference type="OrthoDB" id="676420at2"/>
<feature type="chain" id="PRO_5021003031" description="Cupin type-2 domain-containing protein" evidence="1">
    <location>
        <begin position="26"/>
        <end position="123"/>
    </location>
</feature>
<reference evidence="3 4" key="1">
    <citation type="submission" date="2019-04" db="EMBL/GenBank/DDBJ databases">
        <title>Flavobacterium sp. GS03.</title>
        <authorList>
            <person name="Kim H."/>
        </authorList>
    </citation>
    <scope>NUCLEOTIDE SEQUENCE [LARGE SCALE GENOMIC DNA]</scope>
    <source>
        <strain evidence="3 4">GS03</strain>
    </source>
</reference>
<dbReference type="SUPFAM" id="SSF51182">
    <property type="entry name" value="RmlC-like cupins"/>
    <property type="match status" value="1"/>
</dbReference>
<keyword evidence="4" id="KW-1185">Reference proteome</keyword>
<dbReference type="InterPro" id="IPR013096">
    <property type="entry name" value="Cupin_2"/>
</dbReference>
<dbReference type="Proteomes" id="UP000296862">
    <property type="component" value="Chromosome"/>
</dbReference>
<feature type="domain" description="Cupin type-2" evidence="2">
    <location>
        <begin position="51"/>
        <end position="117"/>
    </location>
</feature>
<protein>
    <recommendedName>
        <fullName evidence="2">Cupin type-2 domain-containing protein</fullName>
    </recommendedName>
</protein>
<accession>A0A4P7PUW6</accession>
<evidence type="ECO:0000259" key="2">
    <source>
        <dbReference type="Pfam" id="PF07883"/>
    </source>
</evidence>
<evidence type="ECO:0000256" key="1">
    <source>
        <dbReference type="SAM" id="SignalP"/>
    </source>
</evidence>
<keyword evidence="1" id="KW-0732">Signal</keyword>
<dbReference type="Pfam" id="PF07883">
    <property type="entry name" value="Cupin_2"/>
    <property type="match status" value="1"/>
</dbReference>
<proteinExistence type="predicted"/>
<dbReference type="Gene3D" id="2.60.120.10">
    <property type="entry name" value="Jelly Rolls"/>
    <property type="match status" value="1"/>
</dbReference>
<evidence type="ECO:0000313" key="4">
    <source>
        <dbReference type="Proteomes" id="UP000296862"/>
    </source>
</evidence>
<dbReference type="EMBL" id="CP038810">
    <property type="protein sequence ID" value="QBZ98475.1"/>
    <property type="molecule type" value="Genomic_DNA"/>
</dbReference>